<proteinExistence type="predicted"/>
<accession>A0AAE0CDD2</accession>
<keyword evidence="3" id="KW-1185">Reference proteome</keyword>
<dbReference type="InterPro" id="IPR016181">
    <property type="entry name" value="Acyl_CoA_acyltransferase"/>
</dbReference>
<dbReference type="EMBL" id="LGRX02025032">
    <property type="protein sequence ID" value="KAK3253037.1"/>
    <property type="molecule type" value="Genomic_DNA"/>
</dbReference>
<name>A0AAE0CDD2_9CHLO</name>
<dbReference type="SUPFAM" id="SSF55729">
    <property type="entry name" value="Acyl-CoA N-acyltransferases (Nat)"/>
    <property type="match status" value="1"/>
</dbReference>
<dbReference type="PROSITE" id="PS51186">
    <property type="entry name" value="GNAT"/>
    <property type="match status" value="1"/>
</dbReference>
<dbReference type="Gene3D" id="3.40.630.30">
    <property type="match status" value="1"/>
</dbReference>
<reference evidence="2 3" key="1">
    <citation type="journal article" date="2015" name="Genome Biol. Evol.">
        <title>Comparative Genomics of a Bacterivorous Green Alga Reveals Evolutionary Causalities and Consequences of Phago-Mixotrophic Mode of Nutrition.</title>
        <authorList>
            <person name="Burns J.A."/>
            <person name="Paasch A."/>
            <person name="Narechania A."/>
            <person name="Kim E."/>
        </authorList>
    </citation>
    <scope>NUCLEOTIDE SEQUENCE [LARGE SCALE GENOMIC DNA]</scope>
    <source>
        <strain evidence="2 3">PLY_AMNH</strain>
    </source>
</reference>
<dbReference type="AlphaFoldDB" id="A0AAE0CDD2"/>
<comment type="caution">
    <text evidence="2">The sequence shown here is derived from an EMBL/GenBank/DDBJ whole genome shotgun (WGS) entry which is preliminary data.</text>
</comment>
<dbReference type="InterPro" id="IPR000182">
    <property type="entry name" value="GNAT_dom"/>
</dbReference>
<evidence type="ECO:0000259" key="1">
    <source>
        <dbReference type="PROSITE" id="PS51186"/>
    </source>
</evidence>
<dbReference type="Pfam" id="PF00583">
    <property type="entry name" value="Acetyltransf_1"/>
    <property type="match status" value="1"/>
</dbReference>
<dbReference type="Proteomes" id="UP001190700">
    <property type="component" value="Unassembled WGS sequence"/>
</dbReference>
<dbReference type="GO" id="GO:0016747">
    <property type="term" value="F:acyltransferase activity, transferring groups other than amino-acyl groups"/>
    <property type="evidence" value="ECO:0007669"/>
    <property type="project" value="InterPro"/>
</dbReference>
<feature type="domain" description="N-acetyltransferase" evidence="1">
    <location>
        <begin position="374"/>
        <end position="534"/>
    </location>
</feature>
<evidence type="ECO:0000313" key="3">
    <source>
        <dbReference type="Proteomes" id="UP001190700"/>
    </source>
</evidence>
<protein>
    <recommendedName>
        <fullName evidence="1">N-acetyltransferase domain-containing protein</fullName>
    </recommendedName>
</protein>
<sequence>MSGRDGKTDDEAFIWTKQQARKMAKSQSGASNCGATALLNVLLALEVPLPPTEVADKAVRTNQRKYGVSASEYLAARSIAGCTGENIVEGCEKIAGDKVMSRFFAFYPSRTVNLHTWLAQWIRRGCCGVATLNTQEMYGADYWHHQMIYGVDTKGVHVTNGVEVLSFEEIQKGLVSPSVLKIDVDDVRRCRPFDPQSCDALGETWKTLKVSKQVSEIGTSGESYVHIPAAYKAGITLFARKGTSAAAALSEETDLKLRGGDPSDMSSYQRANEFQTDVEELCGVLEVPTNQAAAFQELYQALAEELSGKPSRSLLTDWEDHLKRARAQVDVESFINTHEADFRRTKTVNGAADLRHADMLRSRFRACGIYSSSLSLEELLKRCLEENRESSQQPRPSRITTQNGVWGVEHAAIRKRSYPYVPALGDSTGEAVIEARDQNDQLLGYVIQTGGNYIFDLAVDPRVQGCAVGVALVGTLASSMQRNGVSTMCLDVRRCNEPAVRFYNRLGFRIVKKTFPPWYDWHGGFHLEAETNAIAAHLETVSILESKI</sequence>
<gene>
    <name evidence="2" type="ORF">CYMTET_37692</name>
</gene>
<organism evidence="2 3">
    <name type="scientific">Cymbomonas tetramitiformis</name>
    <dbReference type="NCBI Taxonomy" id="36881"/>
    <lineage>
        <taxon>Eukaryota</taxon>
        <taxon>Viridiplantae</taxon>
        <taxon>Chlorophyta</taxon>
        <taxon>Pyramimonadophyceae</taxon>
        <taxon>Pyramimonadales</taxon>
        <taxon>Pyramimonadaceae</taxon>
        <taxon>Cymbomonas</taxon>
    </lineage>
</organism>
<evidence type="ECO:0000313" key="2">
    <source>
        <dbReference type="EMBL" id="KAK3253037.1"/>
    </source>
</evidence>